<dbReference type="PANTHER" id="PTHR33221:SF5">
    <property type="entry name" value="HTH-TYPE TRANSCRIPTIONAL REGULATOR ISCR"/>
    <property type="match status" value="1"/>
</dbReference>
<dbReference type="SUPFAM" id="SSF46785">
    <property type="entry name" value="Winged helix' DNA-binding domain"/>
    <property type="match status" value="1"/>
</dbReference>
<proteinExistence type="predicted"/>
<organism evidence="2 3">
    <name type="scientific">Shinella kummerowiae</name>
    <dbReference type="NCBI Taxonomy" id="417745"/>
    <lineage>
        <taxon>Bacteria</taxon>
        <taxon>Pseudomonadati</taxon>
        <taxon>Pseudomonadota</taxon>
        <taxon>Alphaproteobacteria</taxon>
        <taxon>Hyphomicrobiales</taxon>
        <taxon>Rhizobiaceae</taxon>
        <taxon>Shinella</taxon>
    </lineage>
</organism>
<dbReference type="PANTHER" id="PTHR33221">
    <property type="entry name" value="WINGED HELIX-TURN-HELIX TRANSCRIPTIONAL REGULATOR, RRF2 FAMILY"/>
    <property type="match status" value="1"/>
</dbReference>
<dbReference type="Pfam" id="PF02082">
    <property type="entry name" value="Rrf2"/>
    <property type="match status" value="1"/>
</dbReference>
<keyword evidence="3" id="KW-1185">Reference proteome</keyword>
<keyword evidence="1" id="KW-0238">DNA-binding</keyword>
<dbReference type="GO" id="GO:0003677">
    <property type="term" value="F:DNA binding"/>
    <property type="evidence" value="ECO:0007669"/>
    <property type="project" value="UniProtKB-KW"/>
</dbReference>
<gene>
    <name evidence="2" type="ORF">GR138_07980</name>
</gene>
<dbReference type="GO" id="GO:0003700">
    <property type="term" value="F:DNA-binding transcription factor activity"/>
    <property type="evidence" value="ECO:0007669"/>
    <property type="project" value="TreeGrafter"/>
</dbReference>
<dbReference type="AlphaFoldDB" id="A0A6N8S8X6"/>
<protein>
    <submittedName>
        <fullName evidence="2">Rrf2 family transcriptional regulator</fullName>
    </submittedName>
</protein>
<dbReference type="Proteomes" id="UP000435802">
    <property type="component" value="Unassembled WGS sequence"/>
</dbReference>
<dbReference type="OrthoDB" id="9802344at2"/>
<dbReference type="RefSeq" id="WP_160859198.1">
    <property type="nucleotide sequence ID" value="NZ_WUMK01000003.1"/>
</dbReference>
<dbReference type="NCBIfam" id="TIGR00738">
    <property type="entry name" value="rrf2_super"/>
    <property type="match status" value="1"/>
</dbReference>
<dbReference type="Gene3D" id="1.10.10.10">
    <property type="entry name" value="Winged helix-like DNA-binding domain superfamily/Winged helix DNA-binding domain"/>
    <property type="match status" value="1"/>
</dbReference>
<comment type="caution">
    <text evidence="2">The sequence shown here is derived from an EMBL/GenBank/DDBJ whole genome shotgun (WGS) entry which is preliminary data.</text>
</comment>
<dbReference type="GO" id="GO:0005829">
    <property type="term" value="C:cytosol"/>
    <property type="evidence" value="ECO:0007669"/>
    <property type="project" value="TreeGrafter"/>
</dbReference>
<accession>A0A6N8S8X6</accession>
<name>A0A6N8S8X6_9HYPH</name>
<dbReference type="InterPro" id="IPR000944">
    <property type="entry name" value="Tscrpt_reg_Rrf2"/>
</dbReference>
<evidence type="ECO:0000313" key="3">
    <source>
        <dbReference type="Proteomes" id="UP000435802"/>
    </source>
</evidence>
<dbReference type="EMBL" id="WUMK01000003">
    <property type="protein sequence ID" value="MXN45123.1"/>
    <property type="molecule type" value="Genomic_DNA"/>
</dbReference>
<dbReference type="InterPro" id="IPR036390">
    <property type="entry name" value="WH_DNA-bd_sf"/>
</dbReference>
<dbReference type="PROSITE" id="PS51197">
    <property type="entry name" value="HTH_RRF2_2"/>
    <property type="match status" value="1"/>
</dbReference>
<reference evidence="2 3" key="1">
    <citation type="submission" date="2019-12" db="EMBL/GenBank/DDBJ databases">
        <title>Shinella kummerowiae sp. nov., a symbiotic bacterium isolated from root nodules of the herbal legume Kummerowia stipulacea.</title>
        <authorList>
            <person name="Gao J."/>
        </authorList>
    </citation>
    <scope>NUCLEOTIDE SEQUENCE [LARGE SCALE GENOMIC DNA]</scope>
    <source>
        <strain evidence="2 3">CCBAU 25048</strain>
    </source>
</reference>
<evidence type="ECO:0000313" key="2">
    <source>
        <dbReference type="EMBL" id="MXN45123.1"/>
    </source>
</evidence>
<evidence type="ECO:0000256" key="1">
    <source>
        <dbReference type="ARBA" id="ARBA00023125"/>
    </source>
</evidence>
<dbReference type="InterPro" id="IPR036388">
    <property type="entry name" value="WH-like_DNA-bd_sf"/>
</dbReference>
<sequence length="156" mass="17368">MISQKSKYALRALRALARVHPDTPLLISAIASRENIPKKFLEQILLELKRAGFVASRRGRRGGYLLQRHPDEITLGAVLRTTEGALVPVACLADGGYCKDCREQKHCTVRRVFARIAFLYGEILDNTTLADILNASFEGPLDGRFALKNLAINKIH</sequence>